<dbReference type="GO" id="GO:0005737">
    <property type="term" value="C:cytoplasm"/>
    <property type="evidence" value="ECO:0007669"/>
    <property type="project" value="TreeGrafter"/>
</dbReference>
<dbReference type="CDD" id="cd00015">
    <property type="entry name" value="ALBUMIN"/>
    <property type="match status" value="1"/>
</dbReference>
<evidence type="ECO:0000313" key="6">
    <source>
        <dbReference type="EMBL" id="AAC63407.1"/>
    </source>
</evidence>
<dbReference type="PROSITE" id="PS51438">
    <property type="entry name" value="ALBUMIN_2"/>
    <property type="match status" value="3"/>
</dbReference>
<proteinExistence type="evidence at transcript level"/>
<accession>O42279</accession>
<dbReference type="EMBL" id="AF031134">
    <property type="protein sequence ID" value="AAC63407.1"/>
    <property type="molecule type" value="mRNA"/>
</dbReference>
<feature type="non-terminal residue" evidence="6">
    <location>
        <position position="1"/>
    </location>
</feature>
<dbReference type="PANTHER" id="PTHR11385">
    <property type="entry name" value="SERUM ALBUMIN-RELATED"/>
    <property type="match status" value="1"/>
</dbReference>
<organism evidence="6">
    <name type="scientific">Petromyzon marinus</name>
    <name type="common">Sea lamprey</name>
    <dbReference type="NCBI Taxonomy" id="7757"/>
    <lineage>
        <taxon>Eukaryota</taxon>
        <taxon>Metazoa</taxon>
        <taxon>Chordata</taxon>
        <taxon>Craniata</taxon>
        <taxon>Vertebrata</taxon>
        <taxon>Cyclostomata</taxon>
        <taxon>Hyperoartia</taxon>
        <taxon>Petromyzontiformes</taxon>
        <taxon>Petromyzontidae</taxon>
        <taxon>Petromyzon</taxon>
    </lineage>
</organism>
<dbReference type="InterPro" id="IPR020858">
    <property type="entry name" value="Serum_albumin-like"/>
</dbReference>
<protein>
    <submittedName>
        <fullName evidence="6">Serum albumin-like protein</fullName>
    </submittedName>
</protein>
<dbReference type="SUPFAM" id="SSF48552">
    <property type="entry name" value="Serum albumin-like"/>
    <property type="match status" value="3"/>
</dbReference>
<dbReference type="PRINTS" id="PR00802">
    <property type="entry name" value="SERUMALBUMIN"/>
</dbReference>
<feature type="domain" description="Albumin" evidence="5">
    <location>
        <begin position="136"/>
        <end position="328"/>
    </location>
</feature>
<dbReference type="GO" id="GO:0072562">
    <property type="term" value="C:blood microparticle"/>
    <property type="evidence" value="ECO:0007669"/>
    <property type="project" value="TreeGrafter"/>
</dbReference>
<dbReference type="Gene3D" id="1.10.246.10">
    <property type="match status" value="5"/>
</dbReference>
<evidence type="ECO:0000256" key="1">
    <source>
        <dbReference type="ARBA" id="ARBA00004613"/>
    </source>
</evidence>
<keyword evidence="4" id="KW-1015">Disulfide bond</keyword>
<dbReference type="PANTHER" id="PTHR11385:SF14">
    <property type="entry name" value="AFAMIN"/>
    <property type="match status" value="1"/>
</dbReference>
<dbReference type="InterPro" id="IPR014760">
    <property type="entry name" value="Serum_albumin_N"/>
</dbReference>
<evidence type="ECO:0000256" key="3">
    <source>
        <dbReference type="ARBA" id="ARBA00022737"/>
    </source>
</evidence>
<evidence type="ECO:0000256" key="4">
    <source>
        <dbReference type="ARBA" id="ARBA00023157"/>
    </source>
</evidence>
<evidence type="ECO:0000259" key="5">
    <source>
        <dbReference type="PROSITE" id="PS51438"/>
    </source>
</evidence>
<sequence length="551" mass="61456">TMGDCCGKENAAGCLLHHRYLFQDELCEGVSSIPSAASCCSLANEEDRADCLVSLRGNLSIHSVPLAPASQLCHDRRWKSHESFASLLWEFGRRHPRAADSQVEELAERFSKIGDACCDLADEKECITRGREAIHQEVSAAYADAAQLCSSLQALGAQKFLGRMVLVFSQRAPNATFDQISKLSHRFHSYAQTCCGEGWSPGCFAEQRHLIHDEMCHDMEALSRVPAMAKCCQISGSARAKCMETIPRGKPVLDVALARFDGHKVCQMNAEAPQELLGRMLYEFGRRHTDASVGEAKKIITEWMDGVKDCCAGNHSEEQACLVSKKAAISVKIGEEQAKSHKICEQLQKDGHEVFEEMVLIDFAIEARTLSLDKVVEFAHRYTHHAIRCCAHQAHCLLDENLHLFSSLCSDLSYLAAHDGYRKCCRLAPSEAVSCHVEHERAHEAERATEEVENHGKERVEHQAKVEAVEAVEAPFAEEGAARSCLRFRQLPGKYLQRLLYKAAHQAPAGVDHSRIRLQVHHFVEVTAKCCRAYDKSECFSHEIKEMKNSP</sequence>
<keyword evidence="3" id="KW-0677">Repeat</keyword>
<dbReference type="AlphaFoldDB" id="O42279"/>
<feature type="domain" description="Albumin" evidence="5">
    <location>
        <begin position="331"/>
        <end position="549"/>
    </location>
</feature>
<reference evidence="6" key="1">
    <citation type="submission" date="1997-10" db="EMBL/GenBank/DDBJ databases">
        <authorList>
            <person name="Filosa M."/>
            <person name="Robson P."/>
            <person name="Keeley F.W."/>
            <person name="Heinig J."/>
            <person name="Adam I."/>
            <person name="Smith K."/>
            <person name="Youson J."/>
        </authorList>
    </citation>
    <scope>NUCLEOTIDE SEQUENCE</scope>
    <source>
        <tissue evidence="6">Liver</tissue>
    </source>
</reference>
<reference evidence="6" key="2">
    <citation type="journal article" date="1998" name="J. Exp. Zool.">
        <title>Partial clone of the gene for AS protein of the lamprey Petromyzon marinus, a member of the albumin supergene family whose expression is restricted to the larval and metamorphic phases of the life cycle.</title>
        <authorList>
            <person name="Filosa M.F."/>
            <person name="Adam I."/>
            <person name="Robson P."/>
            <person name="Heinig J.A."/>
            <person name="Smith K."/>
            <person name="Keeley F.W."/>
            <person name="Youson J.H."/>
        </authorList>
    </citation>
    <scope>NUCLEOTIDE SEQUENCE</scope>
</reference>
<feature type="domain" description="Albumin" evidence="5">
    <location>
        <begin position="1"/>
        <end position="135"/>
    </location>
</feature>
<dbReference type="SMART" id="SM00103">
    <property type="entry name" value="ALBUMIN"/>
    <property type="match status" value="2"/>
</dbReference>
<gene>
    <name evidence="6" type="primary">AS</name>
</gene>
<dbReference type="InterPro" id="IPR000264">
    <property type="entry name" value="ALB/AFP/VDB"/>
</dbReference>
<keyword evidence="2" id="KW-0964">Secreted</keyword>
<evidence type="ECO:0000256" key="2">
    <source>
        <dbReference type="ARBA" id="ARBA00022525"/>
    </source>
</evidence>
<dbReference type="Pfam" id="PF00273">
    <property type="entry name" value="Serum_albumin"/>
    <property type="match status" value="3"/>
</dbReference>
<dbReference type="GO" id="GO:0036094">
    <property type="term" value="F:small molecule binding"/>
    <property type="evidence" value="ECO:0007669"/>
    <property type="project" value="TreeGrafter"/>
</dbReference>
<comment type="subcellular location">
    <subcellularLocation>
        <location evidence="1">Secreted</location>
    </subcellularLocation>
</comment>
<name>O42279_PETMA</name>